<dbReference type="InterPro" id="IPR051924">
    <property type="entry name" value="GST_Kappa/NadH"/>
</dbReference>
<comment type="caution">
    <text evidence="4">The sequence shown here is derived from an EMBL/GenBank/DDBJ whole genome shotgun (WGS) entry which is preliminary data.</text>
</comment>
<feature type="active site" description="Nucleophile" evidence="2">
    <location>
        <position position="12"/>
    </location>
</feature>
<dbReference type="Pfam" id="PF01323">
    <property type="entry name" value="DSBA"/>
    <property type="match status" value="1"/>
</dbReference>
<accession>A0A3S2UQS6</accession>
<comment type="catalytic activity">
    <reaction evidence="1">
        <text>2-hydroxychromene-2-carboxylate = (3E)-4-(2-hydroxyphenyl)-2-oxobut-3-enoate</text>
        <dbReference type="Rhea" id="RHEA:27401"/>
        <dbReference type="ChEBI" id="CHEBI:59350"/>
        <dbReference type="ChEBI" id="CHEBI:59353"/>
        <dbReference type="EC" id="5.99.1.4"/>
    </reaction>
</comment>
<feature type="domain" description="DSBA-like thioredoxin" evidence="3">
    <location>
        <begin position="4"/>
        <end position="188"/>
    </location>
</feature>
<evidence type="ECO:0000256" key="2">
    <source>
        <dbReference type="PIRSR" id="PIRSR006386-1"/>
    </source>
</evidence>
<dbReference type="InterPro" id="IPR044087">
    <property type="entry name" value="NahD-like"/>
</dbReference>
<sequence>MQRLIFHLDPISPYAYLAFEALPQALEGCSYWVEYRPVLFAGLLQHHGQKGPAEIAPKRAWTYRDVAWRAHQLGVPLQLPARHPFNPLPLLRLMLACAPAGQGPNRRVCEAVLHHVWRGDGADAEDPQRVAALTDTLAPVRDPAGVEVKAELRALTEAAVAEGVFGVPTVTADGRHFWGVDALPMLAAWLKGDPWFDGPAWDDAAAPRPGVQRA</sequence>
<protein>
    <recommendedName>
        <fullName evidence="1">2-hydroxychromene-2-carboxylate isomerase</fullName>
        <ecNumber evidence="1">5.99.1.4</ecNumber>
    </recommendedName>
</protein>
<evidence type="ECO:0000256" key="1">
    <source>
        <dbReference type="PIRNR" id="PIRNR006386"/>
    </source>
</evidence>
<dbReference type="CDD" id="cd03022">
    <property type="entry name" value="DsbA_HCCA_Iso"/>
    <property type="match status" value="1"/>
</dbReference>
<keyword evidence="5" id="KW-1185">Reference proteome</keyword>
<dbReference type="GO" id="GO:0004602">
    <property type="term" value="F:glutathione peroxidase activity"/>
    <property type="evidence" value="ECO:0007669"/>
    <property type="project" value="TreeGrafter"/>
</dbReference>
<dbReference type="OrthoDB" id="8560325at2"/>
<evidence type="ECO:0000313" key="5">
    <source>
        <dbReference type="Proteomes" id="UP000288178"/>
    </source>
</evidence>
<dbReference type="GO" id="GO:0018845">
    <property type="term" value="F:2-hydroxychromene-2-carboxylate isomerase activity"/>
    <property type="evidence" value="ECO:0007669"/>
    <property type="project" value="UniProtKB-UniRule"/>
</dbReference>
<dbReference type="AlphaFoldDB" id="A0A3S2UQS6"/>
<dbReference type="RefSeq" id="WP_128197385.1">
    <property type="nucleotide sequence ID" value="NZ_SACT01000002.1"/>
</dbReference>
<dbReference type="InterPro" id="IPR014440">
    <property type="entry name" value="HCCAis_GSTk"/>
</dbReference>
<dbReference type="Proteomes" id="UP000288178">
    <property type="component" value="Unassembled WGS sequence"/>
</dbReference>
<reference evidence="4 5" key="1">
    <citation type="submission" date="2019-01" db="EMBL/GenBank/DDBJ databases">
        <authorList>
            <person name="Chen W.-M."/>
        </authorList>
    </citation>
    <scope>NUCLEOTIDE SEQUENCE [LARGE SCALE GENOMIC DNA]</scope>
    <source>
        <strain evidence="4 5">ICH-3</strain>
    </source>
</reference>
<dbReference type="GO" id="GO:1901170">
    <property type="term" value="P:naphthalene catabolic process"/>
    <property type="evidence" value="ECO:0007669"/>
    <property type="project" value="InterPro"/>
</dbReference>
<dbReference type="PANTHER" id="PTHR42943:SF2">
    <property type="entry name" value="GLUTATHIONE S-TRANSFERASE KAPPA 1"/>
    <property type="match status" value="1"/>
</dbReference>
<name>A0A3S2UQS6_9BURK</name>
<keyword evidence="1 4" id="KW-0413">Isomerase</keyword>
<dbReference type="SUPFAM" id="SSF52833">
    <property type="entry name" value="Thioredoxin-like"/>
    <property type="match status" value="1"/>
</dbReference>
<comment type="similarity">
    <text evidence="1">Belongs to the GST superfamily. NadH family.</text>
</comment>
<evidence type="ECO:0000259" key="3">
    <source>
        <dbReference type="Pfam" id="PF01323"/>
    </source>
</evidence>
<dbReference type="GO" id="GO:0004364">
    <property type="term" value="F:glutathione transferase activity"/>
    <property type="evidence" value="ECO:0007669"/>
    <property type="project" value="TreeGrafter"/>
</dbReference>
<dbReference type="PIRSF" id="PIRSF006386">
    <property type="entry name" value="HCCAis_GSTk"/>
    <property type="match status" value="1"/>
</dbReference>
<dbReference type="Gene3D" id="3.40.30.10">
    <property type="entry name" value="Glutaredoxin"/>
    <property type="match status" value="1"/>
</dbReference>
<gene>
    <name evidence="4" type="ORF">ENE75_07385</name>
</gene>
<dbReference type="EC" id="5.99.1.4" evidence="1"/>
<dbReference type="PANTHER" id="PTHR42943">
    <property type="entry name" value="GLUTATHIONE S-TRANSFERASE KAPPA"/>
    <property type="match status" value="1"/>
</dbReference>
<dbReference type="InterPro" id="IPR036249">
    <property type="entry name" value="Thioredoxin-like_sf"/>
</dbReference>
<proteinExistence type="inferred from homology"/>
<evidence type="ECO:0000313" key="4">
    <source>
        <dbReference type="EMBL" id="RVT52271.1"/>
    </source>
</evidence>
<dbReference type="InterPro" id="IPR001853">
    <property type="entry name" value="DSBA-like_thioredoxin_dom"/>
</dbReference>
<organism evidence="4 5">
    <name type="scientific">Rubrivivax albus</name>
    <dbReference type="NCBI Taxonomy" id="2499835"/>
    <lineage>
        <taxon>Bacteria</taxon>
        <taxon>Pseudomonadati</taxon>
        <taxon>Pseudomonadota</taxon>
        <taxon>Betaproteobacteria</taxon>
        <taxon>Burkholderiales</taxon>
        <taxon>Sphaerotilaceae</taxon>
        <taxon>Rubrivivax</taxon>
    </lineage>
</organism>
<dbReference type="GO" id="GO:0006749">
    <property type="term" value="P:glutathione metabolic process"/>
    <property type="evidence" value="ECO:0007669"/>
    <property type="project" value="TreeGrafter"/>
</dbReference>
<dbReference type="EMBL" id="SACT01000002">
    <property type="protein sequence ID" value="RVT52271.1"/>
    <property type="molecule type" value="Genomic_DNA"/>
</dbReference>